<dbReference type="Proteomes" id="UP001234202">
    <property type="component" value="Unassembled WGS sequence"/>
</dbReference>
<evidence type="ECO:0000313" key="1">
    <source>
        <dbReference type="EMBL" id="KAJ9125993.1"/>
    </source>
</evidence>
<keyword evidence="2" id="KW-1185">Reference proteome</keyword>
<evidence type="ECO:0000313" key="2">
    <source>
        <dbReference type="Proteomes" id="UP001234202"/>
    </source>
</evidence>
<name>A0ACC2XPR0_9TREE</name>
<protein>
    <submittedName>
        <fullName evidence="1">Uncharacterized protein</fullName>
    </submittedName>
</protein>
<organism evidence="1 2">
    <name type="scientific">Naganishia onofrii</name>
    <dbReference type="NCBI Taxonomy" id="1851511"/>
    <lineage>
        <taxon>Eukaryota</taxon>
        <taxon>Fungi</taxon>
        <taxon>Dikarya</taxon>
        <taxon>Basidiomycota</taxon>
        <taxon>Agaricomycotina</taxon>
        <taxon>Tremellomycetes</taxon>
        <taxon>Filobasidiales</taxon>
        <taxon>Filobasidiaceae</taxon>
        <taxon>Naganishia</taxon>
    </lineage>
</organism>
<comment type="caution">
    <text evidence="1">The sequence shown here is derived from an EMBL/GenBank/DDBJ whole genome shotgun (WGS) entry which is preliminary data.</text>
</comment>
<sequence>MHPIAAGDVRPHTNWKLKSIHWSPTKEGQASIEADDTVNEWYTSIVLSFYFTNSTATTLGSHHSGEEAMKTHRPRITVRDEKITLASLKDGWLDFCSTGASLEKTWEALRCKKDFVNIPDDKPYMVGLKKILNDQPVQGIPLLQSRSRTLKSMPPEQSSGSVGFSDAVSLLKGIPVDLLHKEIWLIRGVYGLPQTSWALDMRTLNRGEQVKIKVEYPSPKKSCTFNSIVAVVKAHSHLHLTTQQLSRRTQRGSWKLPNGYSFTRVGRQKTPIAR</sequence>
<dbReference type="EMBL" id="JASBWV010000006">
    <property type="protein sequence ID" value="KAJ9125993.1"/>
    <property type="molecule type" value="Genomic_DNA"/>
</dbReference>
<proteinExistence type="predicted"/>
<reference evidence="1" key="1">
    <citation type="submission" date="2023-04" db="EMBL/GenBank/DDBJ databases">
        <title>Draft Genome sequencing of Naganishia species isolated from polar environments using Oxford Nanopore Technology.</title>
        <authorList>
            <person name="Leo P."/>
            <person name="Venkateswaran K."/>
        </authorList>
    </citation>
    <scope>NUCLEOTIDE SEQUENCE</scope>
    <source>
        <strain evidence="1">DBVPG 5303</strain>
    </source>
</reference>
<gene>
    <name evidence="1" type="ORF">QFC24_002265</name>
</gene>
<accession>A0ACC2XPR0</accession>